<evidence type="ECO:0000256" key="1">
    <source>
        <dbReference type="ARBA" id="ARBA00001966"/>
    </source>
</evidence>
<keyword evidence="7" id="KW-1278">Translocase</keyword>
<dbReference type="InterPro" id="IPR009010">
    <property type="entry name" value="Asp_de-COase-like_dom_sf"/>
</dbReference>
<evidence type="ECO:0000313" key="17">
    <source>
        <dbReference type="Proteomes" id="UP000321827"/>
    </source>
</evidence>
<dbReference type="AlphaFoldDB" id="A0A511RIN4"/>
<dbReference type="InterPro" id="IPR000283">
    <property type="entry name" value="NADH_UbQ_OxRdtase_75kDa_su_CS"/>
</dbReference>
<name>A0A511RIN4_9DEIN</name>
<dbReference type="InterPro" id="IPR001041">
    <property type="entry name" value="2Fe-2S_ferredoxin-type"/>
</dbReference>
<dbReference type="InterPro" id="IPR054351">
    <property type="entry name" value="NADH_UbQ_OxRdtase_ferredoxin"/>
</dbReference>
<evidence type="ECO:0000259" key="15">
    <source>
        <dbReference type="PROSITE" id="PS51839"/>
    </source>
</evidence>
<dbReference type="Gene3D" id="3.40.50.740">
    <property type="match status" value="2"/>
</dbReference>
<dbReference type="SUPFAM" id="SSF54862">
    <property type="entry name" value="4Fe-4S ferredoxins"/>
    <property type="match status" value="1"/>
</dbReference>
<keyword evidence="6" id="KW-0479">Metal-binding</keyword>
<evidence type="ECO:0000256" key="5">
    <source>
        <dbReference type="ARBA" id="ARBA00022714"/>
    </source>
</evidence>
<dbReference type="EMBL" id="BJXN01000005">
    <property type="protein sequence ID" value="GEM89501.1"/>
    <property type="molecule type" value="Genomic_DNA"/>
</dbReference>
<evidence type="ECO:0000259" key="13">
    <source>
        <dbReference type="PROSITE" id="PS51085"/>
    </source>
</evidence>
<evidence type="ECO:0000256" key="10">
    <source>
        <dbReference type="ARBA" id="ARBA00023027"/>
    </source>
</evidence>
<dbReference type="InterPro" id="IPR050123">
    <property type="entry name" value="Prok_molybdopt-oxidoreductase"/>
</dbReference>
<dbReference type="CDD" id="cd00207">
    <property type="entry name" value="fer2"/>
    <property type="match status" value="1"/>
</dbReference>
<dbReference type="GO" id="GO:0046872">
    <property type="term" value="F:metal ion binding"/>
    <property type="evidence" value="ECO:0007669"/>
    <property type="project" value="UniProtKB-KW"/>
</dbReference>
<dbReference type="InterPro" id="IPR006656">
    <property type="entry name" value="Mopterin_OxRdtase"/>
</dbReference>
<evidence type="ECO:0000256" key="2">
    <source>
        <dbReference type="ARBA" id="ARBA00004370"/>
    </source>
</evidence>
<dbReference type="Pfam" id="PF22117">
    <property type="entry name" value="Fer4_Nqo3"/>
    <property type="match status" value="1"/>
</dbReference>
<dbReference type="RefSeq" id="WP_147146374.1">
    <property type="nucleotide sequence ID" value="NZ_BJXN01000005.1"/>
</dbReference>
<dbReference type="SMART" id="SM00929">
    <property type="entry name" value="NADH-G_4Fe-4S_3"/>
    <property type="match status" value="1"/>
</dbReference>
<dbReference type="Proteomes" id="UP000321827">
    <property type="component" value="Unassembled WGS sequence"/>
</dbReference>
<dbReference type="Gene3D" id="3.30.70.20">
    <property type="match status" value="1"/>
</dbReference>
<comment type="cofactor">
    <cofactor evidence="1">
        <name>[4Fe-4S] cluster</name>
        <dbReference type="ChEBI" id="CHEBI:49883"/>
    </cofactor>
</comment>
<evidence type="ECO:0000256" key="6">
    <source>
        <dbReference type="ARBA" id="ARBA00022723"/>
    </source>
</evidence>
<dbReference type="InterPro" id="IPR036010">
    <property type="entry name" value="2Fe-2S_ferredoxin-like_sf"/>
</dbReference>
<dbReference type="Pfam" id="PF00384">
    <property type="entry name" value="Molybdopterin"/>
    <property type="match status" value="1"/>
</dbReference>
<dbReference type="PROSITE" id="PS00643">
    <property type="entry name" value="COMPLEX1_75K_3"/>
    <property type="match status" value="1"/>
</dbReference>
<keyword evidence="9" id="KW-0411">Iron-sulfur</keyword>
<accession>A0A511RIN4</accession>
<reference evidence="16 17" key="1">
    <citation type="submission" date="2019-07" db="EMBL/GenBank/DDBJ databases">
        <title>Whole genome shotgun sequence of Oceanithermus desulfurans NBRC 100063.</title>
        <authorList>
            <person name="Hosoyama A."/>
            <person name="Uohara A."/>
            <person name="Ohji S."/>
            <person name="Ichikawa N."/>
        </authorList>
    </citation>
    <scope>NUCLEOTIDE SEQUENCE [LARGE SCALE GENOMIC DNA]</scope>
    <source>
        <strain evidence="16 17">NBRC 100063</strain>
    </source>
</reference>
<evidence type="ECO:0000256" key="3">
    <source>
        <dbReference type="ARBA" id="ARBA00005404"/>
    </source>
</evidence>
<dbReference type="Pfam" id="PF10588">
    <property type="entry name" value="NADH-G_4Fe-4S_3"/>
    <property type="match status" value="1"/>
</dbReference>
<dbReference type="Pfam" id="PF22151">
    <property type="entry name" value="Fer4_NDSU1"/>
    <property type="match status" value="1"/>
</dbReference>
<dbReference type="OrthoDB" id="9805142at2"/>
<keyword evidence="10" id="KW-0520">NAD</keyword>
<feature type="domain" description="4Fe-4S His(Cys)3-ligated-type" evidence="15">
    <location>
        <begin position="99"/>
        <end position="138"/>
    </location>
</feature>
<keyword evidence="11" id="KW-0472">Membrane</keyword>
<comment type="cofactor">
    <cofactor evidence="12">
        <name>[2Fe-2S] cluster</name>
        <dbReference type="ChEBI" id="CHEBI:190135"/>
    </cofactor>
</comment>
<dbReference type="SUPFAM" id="SSF54292">
    <property type="entry name" value="2Fe-2S ferredoxin-like"/>
    <property type="match status" value="1"/>
</dbReference>
<dbReference type="GO" id="GO:0008137">
    <property type="term" value="F:NADH dehydrogenase (ubiquinone) activity"/>
    <property type="evidence" value="ECO:0007669"/>
    <property type="project" value="InterPro"/>
</dbReference>
<dbReference type="Gene3D" id="3.10.20.740">
    <property type="match status" value="1"/>
</dbReference>
<dbReference type="GO" id="GO:0016491">
    <property type="term" value="F:oxidoreductase activity"/>
    <property type="evidence" value="ECO:0007669"/>
    <property type="project" value="InterPro"/>
</dbReference>
<protein>
    <submittedName>
        <fullName evidence="16">NADH-quinone oxidoreductase subunit 3</fullName>
    </submittedName>
</protein>
<keyword evidence="5" id="KW-0001">2Fe-2S</keyword>
<comment type="similarity">
    <text evidence="3">Belongs to the complex I 75 kDa subunit family.</text>
</comment>
<sequence>MPKVKVNDRTVEVPPGTSAMDAIFHAGYDVPLFCAERHLSPTGSCRMCLVKAGAPRKGPDGEWIKDESGEVKIFWFPKLMASCTLAVSEGMVIDTLSDEVRHAQSGMVELTLANHPLDCPTCDKGGACDLQDRAYEYGLDAKFYTDPSGEPVYTRYAFSKRHVDKHHPLSEFIILDRERCIHCKRCVRYFEEIPGDQVLDFIERAVHTFIGTADEGLPSNFSGNITDICPVGALLDRVARFRGRNWEFEQTPSVSTDDASGQFIWIDARSGRIERIRARENPELNDIWISDAARFGHEWADMDRVTQPLVRKGGSLEPATWEEALAAMRQGLEGVERKRVGLVLPGDATIEEGLAASELAKQLESGFLDFEGRTAVPASNFPAVPFASVLEADYLLVVGDPTEELPIAHVWIHKRLRGVPMPPRFNHGTPIADLSIREHTPPDPRLLGAFAPHPTRVMTWAEAKGVFEPGHAVAFLAAFDAALAGREPTEVAGVDPAAVRRAAERWLAAEKRVLFLGAEVLMDPEAAKLAEKIAKSQGAGVFAMTPAANARGLEAMGVWPTGDREGPRAAFIAAEAPPQKLLDMTEFRVFHAARMSEVVRRYADVVLPARTPYEKRGTLLNVESRLVGLEPAHVDAGEAEGLTQALGLFADALGVQAPVRFVRQARRRFHERYRIDLDKLEPYGTLWRPRVSLAPRPAPMEGNLYLRPSMWKARHRLGATVQRALGALELAAHPETALAEGLDEGATLEVETPQGALRARLVFDPELPKGWFFLPAGMPAARLPFRALVPQGGETS</sequence>
<dbReference type="GO" id="GO:0042773">
    <property type="term" value="P:ATP synthesis coupled electron transport"/>
    <property type="evidence" value="ECO:0007669"/>
    <property type="project" value="InterPro"/>
</dbReference>
<evidence type="ECO:0000256" key="4">
    <source>
        <dbReference type="ARBA" id="ARBA00022485"/>
    </source>
</evidence>
<dbReference type="PROSITE" id="PS51085">
    <property type="entry name" value="2FE2S_FER_2"/>
    <property type="match status" value="1"/>
</dbReference>
<dbReference type="GO" id="GO:0051537">
    <property type="term" value="F:2 iron, 2 sulfur cluster binding"/>
    <property type="evidence" value="ECO:0007669"/>
    <property type="project" value="UniProtKB-KW"/>
</dbReference>
<dbReference type="Pfam" id="PF13510">
    <property type="entry name" value="Fer2_4"/>
    <property type="match status" value="1"/>
</dbReference>
<organism evidence="16 17">
    <name type="scientific">Oceanithermus desulfurans NBRC 100063</name>
    <dbReference type="NCBI Taxonomy" id="1227550"/>
    <lineage>
        <taxon>Bacteria</taxon>
        <taxon>Thermotogati</taxon>
        <taxon>Deinococcota</taxon>
        <taxon>Deinococci</taxon>
        <taxon>Thermales</taxon>
        <taxon>Thermaceae</taxon>
        <taxon>Oceanithermus</taxon>
    </lineage>
</organism>
<evidence type="ECO:0000313" key="16">
    <source>
        <dbReference type="EMBL" id="GEM89501.1"/>
    </source>
</evidence>
<dbReference type="PANTHER" id="PTHR43105:SF13">
    <property type="entry name" value="NADH-UBIQUINONE OXIDOREDUCTASE 75 KDA SUBUNIT, MITOCHONDRIAL"/>
    <property type="match status" value="1"/>
</dbReference>
<feature type="domain" description="4Fe-4S Mo/W bis-MGD-type" evidence="14">
    <location>
        <begin position="248"/>
        <end position="304"/>
    </location>
</feature>
<dbReference type="GO" id="GO:0016020">
    <property type="term" value="C:membrane"/>
    <property type="evidence" value="ECO:0007669"/>
    <property type="project" value="UniProtKB-SubCell"/>
</dbReference>
<dbReference type="PROSITE" id="PS00642">
    <property type="entry name" value="COMPLEX1_75K_2"/>
    <property type="match status" value="1"/>
</dbReference>
<evidence type="ECO:0000256" key="9">
    <source>
        <dbReference type="ARBA" id="ARBA00023014"/>
    </source>
</evidence>
<comment type="caution">
    <text evidence="16">The sequence shown here is derived from an EMBL/GenBank/DDBJ whole genome shotgun (WGS) entry which is preliminary data.</text>
</comment>
<evidence type="ECO:0000256" key="8">
    <source>
        <dbReference type="ARBA" id="ARBA00023004"/>
    </source>
</evidence>
<dbReference type="PROSITE" id="PS51669">
    <property type="entry name" value="4FE4S_MOW_BIS_MGD"/>
    <property type="match status" value="1"/>
</dbReference>
<comment type="subcellular location">
    <subcellularLocation>
        <location evidence="2">Membrane</location>
    </subcellularLocation>
</comment>
<dbReference type="PROSITE" id="PS51839">
    <property type="entry name" value="4FE4S_HC3"/>
    <property type="match status" value="1"/>
</dbReference>
<dbReference type="SUPFAM" id="SSF53706">
    <property type="entry name" value="Formate dehydrogenase/DMSO reductase, domains 1-3"/>
    <property type="match status" value="1"/>
</dbReference>
<dbReference type="GO" id="GO:0051539">
    <property type="term" value="F:4 iron, 4 sulfur cluster binding"/>
    <property type="evidence" value="ECO:0007669"/>
    <property type="project" value="UniProtKB-KW"/>
</dbReference>
<evidence type="ECO:0000256" key="12">
    <source>
        <dbReference type="ARBA" id="ARBA00034078"/>
    </source>
</evidence>
<keyword evidence="4" id="KW-0004">4Fe-4S</keyword>
<evidence type="ECO:0000259" key="14">
    <source>
        <dbReference type="PROSITE" id="PS51669"/>
    </source>
</evidence>
<dbReference type="SUPFAM" id="SSF50692">
    <property type="entry name" value="ADC-like"/>
    <property type="match status" value="1"/>
</dbReference>
<dbReference type="InterPro" id="IPR019574">
    <property type="entry name" value="NADH_UbQ_OxRdtase_Gsu_4Fe4S-bd"/>
</dbReference>
<gene>
    <name evidence="16" type="primary">nqo3</name>
    <name evidence="16" type="ORF">ODE01S_09350</name>
</gene>
<dbReference type="PANTHER" id="PTHR43105">
    <property type="entry name" value="RESPIRATORY NITRATE REDUCTASE"/>
    <property type="match status" value="1"/>
</dbReference>
<dbReference type="FunFam" id="3.10.20.740:FF:000004">
    <property type="entry name" value="NADH-quinone oxidoreductase"/>
    <property type="match status" value="1"/>
</dbReference>
<evidence type="ECO:0000256" key="11">
    <source>
        <dbReference type="ARBA" id="ARBA00023136"/>
    </source>
</evidence>
<feature type="domain" description="2Fe-2S ferredoxin-type" evidence="13">
    <location>
        <begin position="2"/>
        <end position="99"/>
    </location>
</feature>
<keyword evidence="8" id="KW-0408">Iron</keyword>
<proteinExistence type="inferred from homology"/>
<evidence type="ECO:0000256" key="7">
    <source>
        <dbReference type="ARBA" id="ARBA00022967"/>
    </source>
</evidence>
<dbReference type="InterPro" id="IPR006963">
    <property type="entry name" value="Mopterin_OxRdtase_4Fe-4S_dom"/>
</dbReference>